<dbReference type="PROSITE" id="PS51257">
    <property type="entry name" value="PROKAR_LIPOPROTEIN"/>
    <property type="match status" value="1"/>
</dbReference>
<evidence type="ECO:0000313" key="3">
    <source>
        <dbReference type="EMBL" id="MFC4498609.1"/>
    </source>
</evidence>
<dbReference type="RefSeq" id="WP_381168056.1">
    <property type="nucleotide sequence ID" value="NZ_JBHSFK010000002.1"/>
</dbReference>
<evidence type="ECO:0000256" key="1">
    <source>
        <dbReference type="SAM" id="MobiDB-lite"/>
    </source>
</evidence>
<protein>
    <recommendedName>
        <fullName evidence="5">Lipoprotein</fullName>
    </recommendedName>
</protein>
<evidence type="ECO:0008006" key="5">
    <source>
        <dbReference type="Google" id="ProtNLM"/>
    </source>
</evidence>
<accession>A0ABV9AHR0</accession>
<feature type="chain" id="PRO_5046713353" description="Lipoprotein" evidence="2">
    <location>
        <begin position="23"/>
        <end position="113"/>
    </location>
</feature>
<feature type="compositionally biased region" description="Gly residues" evidence="1">
    <location>
        <begin position="35"/>
        <end position="50"/>
    </location>
</feature>
<comment type="caution">
    <text evidence="3">The sequence shown here is derived from an EMBL/GenBank/DDBJ whole genome shotgun (WGS) entry which is preliminary data.</text>
</comment>
<evidence type="ECO:0000256" key="2">
    <source>
        <dbReference type="SAM" id="SignalP"/>
    </source>
</evidence>
<feature type="signal peptide" evidence="2">
    <location>
        <begin position="1"/>
        <end position="22"/>
    </location>
</feature>
<evidence type="ECO:0000313" key="4">
    <source>
        <dbReference type="Proteomes" id="UP001595839"/>
    </source>
</evidence>
<reference evidence="4" key="1">
    <citation type="journal article" date="2019" name="Int. J. Syst. Evol. Microbiol.">
        <title>The Global Catalogue of Microorganisms (GCM) 10K type strain sequencing project: providing services to taxonomists for standard genome sequencing and annotation.</title>
        <authorList>
            <consortium name="The Broad Institute Genomics Platform"/>
            <consortium name="The Broad Institute Genome Sequencing Center for Infectious Disease"/>
            <person name="Wu L."/>
            <person name="Ma J."/>
        </authorList>
    </citation>
    <scope>NUCLEOTIDE SEQUENCE [LARGE SCALE GENOMIC DNA]</scope>
    <source>
        <strain evidence="4">CGMCC 4.7177</strain>
    </source>
</reference>
<organism evidence="3 4">
    <name type="scientific">Streptomyces vulcanius</name>
    <dbReference type="NCBI Taxonomy" id="1441876"/>
    <lineage>
        <taxon>Bacteria</taxon>
        <taxon>Bacillati</taxon>
        <taxon>Actinomycetota</taxon>
        <taxon>Actinomycetes</taxon>
        <taxon>Kitasatosporales</taxon>
        <taxon>Streptomycetaceae</taxon>
        <taxon>Streptomyces</taxon>
    </lineage>
</organism>
<feature type="region of interest" description="Disordered" evidence="1">
    <location>
        <begin position="29"/>
        <end position="50"/>
    </location>
</feature>
<gene>
    <name evidence="3" type="ORF">ACFPIH_03570</name>
</gene>
<dbReference type="Proteomes" id="UP001595839">
    <property type="component" value="Unassembled WGS sequence"/>
</dbReference>
<proteinExistence type="predicted"/>
<name>A0ABV9AHR0_9ACTN</name>
<dbReference type="EMBL" id="JBHSFK010000002">
    <property type="protein sequence ID" value="MFC4498609.1"/>
    <property type="molecule type" value="Genomic_DNA"/>
</dbReference>
<keyword evidence="4" id="KW-1185">Reference proteome</keyword>
<sequence length="113" mass="11309">MTRRRGGAATAAILMCALAVTAVTGCKDELPDTGSGSGSGGQGPTAGGGAALTAARALTAKGRAPKTGYERERFGTAWADTDSNGCDTRVISILRGMIAGISQLTPGAVRYAY</sequence>
<keyword evidence="2" id="KW-0732">Signal</keyword>